<evidence type="ECO:0000256" key="1">
    <source>
        <dbReference type="SAM" id="Phobius"/>
    </source>
</evidence>
<protein>
    <recommendedName>
        <fullName evidence="4">Transmembrane protein</fullName>
    </recommendedName>
</protein>
<keyword evidence="3" id="KW-1185">Reference proteome</keyword>
<dbReference type="Proteomes" id="UP001209701">
    <property type="component" value="Unassembled WGS sequence"/>
</dbReference>
<keyword evidence="1" id="KW-0812">Transmembrane</keyword>
<evidence type="ECO:0000313" key="3">
    <source>
        <dbReference type="Proteomes" id="UP001209701"/>
    </source>
</evidence>
<gene>
    <name evidence="2" type="ORF">LNV07_14540</name>
</gene>
<reference evidence="2 3" key="1">
    <citation type="submission" date="2021-11" db="EMBL/GenBank/DDBJ databases">
        <authorList>
            <person name="Liang Q."/>
            <person name="Mou H."/>
            <person name="Liu Z."/>
        </authorList>
    </citation>
    <scope>NUCLEOTIDE SEQUENCE [LARGE SCALE GENOMIC DNA]</scope>
    <source>
        <strain evidence="2 3">CHU3</strain>
    </source>
</reference>
<name>A0ABT2YGY2_9BURK</name>
<keyword evidence="1" id="KW-1133">Transmembrane helix</keyword>
<evidence type="ECO:0008006" key="4">
    <source>
        <dbReference type="Google" id="ProtNLM"/>
    </source>
</evidence>
<accession>A0ABT2YGY2</accession>
<sequence length="107" mass="11371">MSGSAATPPEAREAPGGRSGRLGRVAMVVLWPSFLMAGVLSALIFALVDPSDLSWFGGAPLDLPRQAVYTIGFLLFWLIVSLGSSLSVLMATLPEPPADQHPRGWPR</sequence>
<comment type="caution">
    <text evidence="2">The sequence shown here is derived from an EMBL/GenBank/DDBJ whole genome shotgun (WGS) entry which is preliminary data.</text>
</comment>
<feature type="transmembrane region" description="Helical" evidence="1">
    <location>
        <begin position="28"/>
        <end position="48"/>
    </location>
</feature>
<dbReference type="RefSeq" id="WP_263571887.1">
    <property type="nucleotide sequence ID" value="NZ_JAJIRN010000006.1"/>
</dbReference>
<feature type="transmembrane region" description="Helical" evidence="1">
    <location>
        <begin position="68"/>
        <end position="93"/>
    </location>
</feature>
<evidence type="ECO:0000313" key="2">
    <source>
        <dbReference type="EMBL" id="MCV2369300.1"/>
    </source>
</evidence>
<proteinExistence type="predicted"/>
<dbReference type="EMBL" id="JAJIRN010000006">
    <property type="protein sequence ID" value="MCV2369300.1"/>
    <property type="molecule type" value="Genomic_DNA"/>
</dbReference>
<keyword evidence="1" id="KW-0472">Membrane</keyword>
<organism evidence="2 3">
    <name type="scientific">Roseateles oligotrophus</name>
    <dbReference type="NCBI Taxonomy" id="1769250"/>
    <lineage>
        <taxon>Bacteria</taxon>
        <taxon>Pseudomonadati</taxon>
        <taxon>Pseudomonadota</taxon>
        <taxon>Betaproteobacteria</taxon>
        <taxon>Burkholderiales</taxon>
        <taxon>Sphaerotilaceae</taxon>
        <taxon>Roseateles</taxon>
    </lineage>
</organism>